<dbReference type="Gene3D" id="3.40.630.30">
    <property type="match status" value="1"/>
</dbReference>
<dbReference type="OrthoDB" id="5419426at2"/>
<dbReference type="STRING" id="634771.SAMN04488128_105292"/>
<dbReference type="InterPro" id="IPR050832">
    <property type="entry name" value="Bact_Acetyltransf"/>
</dbReference>
<dbReference type="PANTHER" id="PTHR43877">
    <property type="entry name" value="AMINOALKYLPHOSPHONATE N-ACETYLTRANSFERASE-RELATED-RELATED"/>
    <property type="match status" value="1"/>
</dbReference>
<keyword evidence="2" id="KW-0012">Acyltransferase</keyword>
<dbReference type="InterPro" id="IPR016181">
    <property type="entry name" value="Acyl_CoA_acyltransferase"/>
</dbReference>
<dbReference type="CDD" id="cd04301">
    <property type="entry name" value="NAT_SF"/>
    <property type="match status" value="1"/>
</dbReference>
<dbReference type="Proteomes" id="UP000190367">
    <property type="component" value="Unassembled WGS sequence"/>
</dbReference>
<dbReference type="GO" id="GO:0016747">
    <property type="term" value="F:acyltransferase activity, transferring groups other than amino-acyl groups"/>
    <property type="evidence" value="ECO:0007669"/>
    <property type="project" value="InterPro"/>
</dbReference>
<dbReference type="SUPFAM" id="SSF55729">
    <property type="entry name" value="Acyl-CoA N-acyltransferases (Nat)"/>
    <property type="match status" value="1"/>
</dbReference>
<reference evidence="5" key="1">
    <citation type="submission" date="2017-02" db="EMBL/GenBank/DDBJ databases">
        <authorList>
            <person name="Varghese N."/>
            <person name="Submissions S."/>
        </authorList>
    </citation>
    <scope>NUCLEOTIDE SEQUENCE [LARGE SCALE GENOMIC DNA]</scope>
    <source>
        <strain evidence="5">DSM 22224</strain>
    </source>
</reference>
<name>A0A1T4TK65_9BACT</name>
<gene>
    <name evidence="4" type="ORF">SAMN04488128_105292</name>
</gene>
<dbReference type="AlphaFoldDB" id="A0A1T4TK65"/>
<evidence type="ECO:0000313" key="4">
    <source>
        <dbReference type="EMBL" id="SKA40886.1"/>
    </source>
</evidence>
<evidence type="ECO:0000259" key="3">
    <source>
        <dbReference type="PROSITE" id="PS51186"/>
    </source>
</evidence>
<dbReference type="RefSeq" id="WP_078672095.1">
    <property type="nucleotide sequence ID" value="NZ_FUWZ01000005.1"/>
</dbReference>
<protein>
    <submittedName>
        <fullName evidence="4">Putative acetyltransferase</fullName>
    </submittedName>
</protein>
<proteinExistence type="predicted"/>
<dbReference type="PANTHER" id="PTHR43877:SF2">
    <property type="entry name" value="AMINOALKYLPHOSPHONATE N-ACETYLTRANSFERASE-RELATED"/>
    <property type="match status" value="1"/>
</dbReference>
<dbReference type="InterPro" id="IPR000182">
    <property type="entry name" value="GNAT_dom"/>
</dbReference>
<evidence type="ECO:0000256" key="1">
    <source>
        <dbReference type="ARBA" id="ARBA00022679"/>
    </source>
</evidence>
<keyword evidence="1 4" id="KW-0808">Transferase</keyword>
<accession>A0A1T4TK65</accession>
<keyword evidence="5" id="KW-1185">Reference proteome</keyword>
<dbReference type="EMBL" id="FUWZ01000005">
    <property type="protein sequence ID" value="SKA40886.1"/>
    <property type="molecule type" value="Genomic_DNA"/>
</dbReference>
<feature type="domain" description="N-acetyltransferase" evidence="3">
    <location>
        <begin position="4"/>
        <end position="161"/>
    </location>
</feature>
<dbReference type="PROSITE" id="PS51186">
    <property type="entry name" value="GNAT"/>
    <property type="match status" value="1"/>
</dbReference>
<evidence type="ECO:0000256" key="2">
    <source>
        <dbReference type="ARBA" id="ARBA00023315"/>
    </source>
</evidence>
<organism evidence="4 5">
    <name type="scientific">Chitinophaga eiseniae</name>
    <dbReference type="NCBI Taxonomy" id="634771"/>
    <lineage>
        <taxon>Bacteria</taxon>
        <taxon>Pseudomonadati</taxon>
        <taxon>Bacteroidota</taxon>
        <taxon>Chitinophagia</taxon>
        <taxon>Chitinophagales</taxon>
        <taxon>Chitinophagaceae</taxon>
        <taxon>Chitinophaga</taxon>
    </lineage>
</organism>
<sequence>METMTIRTITPADNPTLANIIRTSLAEFGMDRPGTVYTDPTTDHLSDIYSTPRATYFVAEENGTVLGGAGIHPLDGGEAHVCELQKMYLLPTARGKGLAGKLITMCLEYAKTNGYTQCYLETDPQLARARQVYEQFGFRYLTGPMGNTGHFGCDSWMLKDL</sequence>
<dbReference type="Pfam" id="PF00583">
    <property type="entry name" value="Acetyltransf_1"/>
    <property type="match status" value="1"/>
</dbReference>
<evidence type="ECO:0000313" key="5">
    <source>
        <dbReference type="Proteomes" id="UP000190367"/>
    </source>
</evidence>